<dbReference type="InterPro" id="IPR012296">
    <property type="entry name" value="Nuclease_put_TT1808"/>
</dbReference>
<gene>
    <name evidence="2" type="ORF">ACIO7M_32255</name>
</gene>
<name>A0ABW8ER64_STRT5</name>
<keyword evidence="2" id="KW-0540">Nuclease</keyword>
<evidence type="ECO:0000259" key="1">
    <source>
        <dbReference type="Pfam" id="PF05685"/>
    </source>
</evidence>
<sequence length="191" mass="21188">MQHETTIAEAADRLSRELPGHRVEILQGRLTVTPPADGRHALTLTWLTERFYEAGARKAGLRYVQNIGIWLPTGADDFAIPDFSLVEADFTQHRIAKNCYAPDVFRLVIEVTSSNWSDDVGVKVDSYARAGVPAYVIADRHHDEAVLCSDLRGGAYRLRRTLKRGESVTVPEHVGVSLELPVDLLLDGDPD</sequence>
<dbReference type="CDD" id="cd06260">
    <property type="entry name" value="DUF820-like"/>
    <property type="match status" value="1"/>
</dbReference>
<dbReference type="Pfam" id="PF05685">
    <property type="entry name" value="Uma2"/>
    <property type="match status" value="1"/>
</dbReference>
<reference evidence="2 3" key="1">
    <citation type="submission" date="2024-10" db="EMBL/GenBank/DDBJ databases">
        <title>The Natural Products Discovery Center: Release of the First 8490 Sequenced Strains for Exploring Actinobacteria Biosynthetic Diversity.</title>
        <authorList>
            <person name="Kalkreuter E."/>
            <person name="Kautsar S.A."/>
            <person name="Yang D."/>
            <person name="Bader C.D."/>
            <person name="Teijaro C.N."/>
            <person name="Fluegel L."/>
            <person name="Davis C.M."/>
            <person name="Simpson J.R."/>
            <person name="Lauterbach L."/>
            <person name="Steele A.D."/>
            <person name="Gui C."/>
            <person name="Meng S."/>
            <person name="Li G."/>
            <person name="Viehrig K."/>
            <person name="Ye F."/>
            <person name="Su P."/>
            <person name="Kiefer A.F."/>
            <person name="Nichols A."/>
            <person name="Cepeda A.J."/>
            <person name="Yan W."/>
            <person name="Fan B."/>
            <person name="Jiang Y."/>
            <person name="Adhikari A."/>
            <person name="Zheng C.-J."/>
            <person name="Schuster L."/>
            <person name="Cowan T.M."/>
            <person name="Smanski M.J."/>
            <person name="Chevrette M.G."/>
            <person name="De Carvalho L.P.S."/>
            <person name="Shen B."/>
        </authorList>
    </citation>
    <scope>NUCLEOTIDE SEQUENCE [LARGE SCALE GENOMIC DNA]</scope>
    <source>
        <strain evidence="2 3">NPDC087220</strain>
    </source>
</reference>
<keyword evidence="3" id="KW-1185">Reference proteome</keyword>
<dbReference type="Gene3D" id="3.90.1570.10">
    <property type="entry name" value="tt1808, chain A"/>
    <property type="match status" value="1"/>
</dbReference>
<evidence type="ECO:0000313" key="2">
    <source>
        <dbReference type="EMBL" id="MFJ2825754.1"/>
    </source>
</evidence>
<dbReference type="EMBL" id="JBIUYY010000021">
    <property type="protein sequence ID" value="MFJ2825754.1"/>
    <property type="molecule type" value="Genomic_DNA"/>
</dbReference>
<dbReference type="GO" id="GO:0004519">
    <property type="term" value="F:endonuclease activity"/>
    <property type="evidence" value="ECO:0007669"/>
    <property type="project" value="UniProtKB-KW"/>
</dbReference>
<organism evidence="2 3">
    <name type="scientific">Streptomyces toxytricini</name>
    <name type="common">Actinomyces toxytricini</name>
    <dbReference type="NCBI Taxonomy" id="67369"/>
    <lineage>
        <taxon>Bacteria</taxon>
        <taxon>Bacillati</taxon>
        <taxon>Actinomycetota</taxon>
        <taxon>Actinomycetes</taxon>
        <taxon>Kitasatosporales</taxon>
        <taxon>Streptomycetaceae</taxon>
        <taxon>Streptomyces</taxon>
    </lineage>
</organism>
<dbReference type="PANTHER" id="PTHR35400">
    <property type="entry name" value="SLR1083 PROTEIN"/>
    <property type="match status" value="1"/>
</dbReference>
<dbReference type="PANTHER" id="PTHR35400:SF3">
    <property type="entry name" value="SLL1072 PROTEIN"/>
    <property type="match status" value="1"/>
</dbReference>
<feature type="domain" description="Putative restriction endonuclease" evidence="1">
    <location>
        <begin position="14"/>
        <end position="182"/>
    </location>
</feature>
<protein>
    <submittedName>
        <fullName evidence="2">Uma2 family endonuclease</fullName>
    </submittedName>
</protein>
<dbReference type="InterPro" id="IPR008538">
    <property type="entry name" value="Uma2"/>
</dbReference>
<dbReference type="RefSeq" id="WP_402387523.1">
    <property type="nucleotide sequence ID" value="NZ_JBFANW010000033.1"/>
</dbReference>
<keyword evidence="2" id="KW-0255">Endonuclease</keyword>
<dbReference type="InterPro" id="IPR011335">
    <property type="entry name" value="Restrct_endonuc-II-like"/>
</dbReference>
<comment type="caution">
    <text evidence="2">The sequence shown here is derived from an EMBL/GenBank/DDBJ whole genome shotgun (WGS) entry which is preliminary data.</text>
</comment>
<proteinExistence type="predicted"/>
<dbReference type="Proteomes" id="UP001617351">
    <property type="component" value="Unassembled WGS sequence"/>
</dbReference>
<accession>A0ABW8ER64</accession>
<keyword evidence="2" id="KW-0378">Hydrolase</keyword>
<evidence type="ECO:0000313" key="3">
    <source>
        <dbReference type="Proteomes" id="UP001617351"/>
    </source>
</evidence>
<dbReference type="SUPFAM" id="SSF52980">
    <property type="entry name" value="Restriction endonuclease-like"/>
    <property type="match status" value="1"/>
</dbReference>